<keyword evidence="2" id="KW-0472">Membrane</keyword>
<reference evidence="3" key="2">
    <citation type="submission" date="2019-01" db="EMBL/GenBank/DDBJ databases">
        <authorList>
            <consortium name="NCBI Pathogen Detection Project"/>
        </authorList>
    </citation>
    <scope>NUCLEOTIDE SEQUENCE</scope>
    <source>
        <strain evidence="3">BCW_3452</strain>
    </source>
</reference>
<keyword evidence="1" id="KW-0175">Coiled coil</keyword>
<evidence type="ECO:0000256" key="2">
    <source>
        <dbReference type="SAM" id="Phobius"/>
    </source>
</evidence>
<keyword evidence="2" id="KW-0812">Transmembrane</keyword>
<evidence type="ECO:0000313" key="3">
    <source>
        <dbReference type="EMBL" id="HAS8538342.1"/>
    </source>
</evidence>
<dbReference type="Proteomes" id="UP000863257">
    <property type="component" value="Unassembled WGS sequence"/>
</dbReference>
<gene>
    <name evidence="3" type="ORF">I7730_00820</name>
</gene>
<comment type="caution">
    <text evidence="3">The sequence shown here is derived from an EMBL/GenBank/DDBJ whole genome shotgun (WGS) entry which is preliminary data.</text>
</comment>
<dbReference type="AlphaFoldDB" id="A0A8H9K6V4"/>
<sequence length="155" mass="18152">MPTTIDKHTPLYSNAKKNNEDSLGCSIPLWLLVFSVTLSLVVTSYFTLWHNDHHEINRNLELALVAKEMENKLLKEQVGELKLRERHHIKKERILEGTLTSAERKELADDYDRLRKEYFRDIQDFEYGSVELDGVFSSTTTDEYKHLHNDAIQGY</sequence>
<keyword evidence="2" id="KW-1133">Transmembrane helix</keyword>
<reference evidence="3" key="1">
    <citation type="journal article" date="2018" name="Genome Biol.">
        <title>SKESA: strategic k-mer extension for scrupulous assemblies.</title>
        <authorList>
            <person name="Souvorov A."/>
            <person name="Agarwala R."/>
            <person name="Lipman D.J."/>
        </authorList>
    </citation>
    <scope>NUCLEOTIDE SEQUENCE</scope>
    <source>
        <strain evidence="3">BCW_3452</strain>
    </source>
</reference>
<feature type="transmembrane region" description="Helical" evidence="2">
    <location>
        <begin position="27"/>
        <end position="48"/>
    </location>
</feature>
<name>A0A8H9K6V4_VIBVL</name>
<feature type="coiled-coil region" evidence="1">
    <location>
        <begin position="57"/>
        <end position="84"/>
    </location>
</feature>
<protein>
    <submittedName>
        <fullName evidence="3">Uncharacterized protein</fullName>
    </submittedName>
</protein>
<evidence type="ECO:0000256" key="1">
    <source>
        <dbReference type="SAM" id="Coils"/>
    </source>
</evidence>
<dbReference type="EMBL" id="DACRBY010000001">
    <property type="protein sequence ID" value="HAS8538342.1"/>
    <property type="molecule type" value="Genomic_DNA"/>
</dbReference>
<accession>A0A8H9K6V4</accession>
<proteinExistence type="predicted"/>
<organism evidence="3">
    <name type="scientific">Vibrio vulnificus</name>
    <dbReference type="NCBI Taxonomy" id="672"/>
    <lineage>
        <taxon>Bacteria</taxon>
        <taxon>Pseudomonadati</taxon>
        <taxon>Pseudomonadota</taxon>
        <taxon>Gammaproteobacteria</taxon>
        <taxon>Vibrionales</taxon>
        <taxon>Vibrionaceae</taxon>
        <taxon>Vibrio</taxon>
    </lineage>
</organism>